<accession>A0A699XC67</accession>
<dbReference type="AlphaFoldDB" id="A0A699XC67"/>
<gene>
    <name evidence="1" type="ORF">Tci_929434</name>
</gene>
<proteinExistence type="predicted"/>
<protein>
    <submittedName>
        <fullName evidence="1">Uncharacterized protein</fullName>
    </submittedName>
</protein>
<evidence type="ECO:0000313" key="1">
    <source>
        <dbReference type="EMBL" id="GFD57465.1"/>
    </source>
</evidence>
<name>A0A699XC67_TANCI</name>
<sequence>DPWLPATGIAEHSAQRSCARLAAGNDWRRRLRTLGHRTPGGPVPAA</sequence>
<dbReference type="EMBL" id="BKCJ011841436">
    <property type="protein sequence ID" value="GFD57465.1"/>
    <property type="molecule type" value="Genomic_DNA"/>
</dbReference>
<feature type="non-terminal residue" evidence="1">
    <location>
        <position position="1"/>
    </location>
</feature>
<comment type="caution">
    <text evidence="1">The sequence shown here is derived from an EMBL/GenBank/DDBJ whole genome shotgun (WGS) entry which is preliminary data.</text>
</comment>
<organism evidence="1">
    <name type="scientific">Tanacetum cinerariifolium</name>
    <name type="common">Dalmatian daisy</name>
    <name type="synonym">Chrysanthemum cinerariifolium</name>
    <dbReference type="NCBI Taxonomy" id="118510"/>
    <lineage>
        <taxon>Eukaryota</taxon>
        <taxon>Viridiplantae</taxon>
        <taxon>Streptophyta</taxon>
        <taxon>Embryophyta</taxon>
        <taxon>Tracheophyta</taxon>
        <taxon>Spermatophyta</taxon>
        <taxon>Magnoliopsida</taxon>
        <taxon>eudicotyledons</taxon>
        <taxon>Gunneridae</taxon>
        <taxon>Pentapetalae</taxon>
        <taxon>asterids</taxon>
        <taxon>campanulids</taxon>
        <taxon>Asterales</taxon>
        <taxon>Asteraceae</taxon>
        <taxon>Asteroideae</taxon>
        <taxon>Anthemideae</taxon>
        <taxon>Anthemidinae</taxon>
        <taxon>Tanacetum</taxon>
    </lineage>
</organism>
<reference evidence="1" key="1">
    <citation type="journal article" date="2019" name="Sci. Rep.">
        <title>Draft genome of Tanacetum cinerariifolium, the natural source of mosquito coil.</title>
        <authorList>
            <person name="Yamashiro T."/>
            <person name="Shiraishi A."/>
            <person name="Satake H."/>
            <person name="Nakayama K."/>
        </authorList>
    </citation>
    <scope>NUCLEOTIDE SEQUENCE</scope>
</reference>